<dbReference type="AlphaFoldDB" id="A0A913XI13"/>
<dbReference type="OrthoDB" id="10613157at2759"/>
<evidence type="ECO:0000256" key="1">
    <source>
        <dbReference type="SAM" id="MobiDB-lite"/>
    </source>
</evidence>
<accession>A0A913XI13</accession>
<keyword evidence="3" id="KW-1185">Reference proteome</keyword>
<organism evidence="2 3">
    <name type="scientific">Exaiptasia diaphana</name>
    <name type="common">Tropical sea anemone</name>
    <name type="synonym">Aiptasia pulchella</name>
    <dbReference type="NCBI Taxonomy" id="2652724"/>
    <lineage>
        <taxon>Eukaryota</taxon>
        <taxon>Metazoa</taxon>
        <taxon>Cnidaria</taxon>
        <taxon>Anthozoa</taxon>
        <taxon>Hexacorallia</taxon>
        <taxon>Actiniaria</taxon>
        <taxon>Aiptasiidae</taxon>
        <taxon>Exaiptasia</taxon>
    </lineage>
</organism>
<dbReference type="EnsemblMetazoa" id="XM_021049095.2">
    <property type="protein sequence ID" value="XP_020904754.1"/>
    <property type="gene ID" value="LOC110243042"/>
</dbReference>
<dbReference type="RefSeq" id="XP_020904754.1">
    <property type="nucleotide sequence ID" value="XM_021049095.2"/>
</dbReference>
<dbReference type="Proteomes" id="UP000887567">
    <property type="component" value="Unplaced"/>
</dbReference>
<sequence>MTAINQAAEGGNVTPSLNAVQTNSVIPEDDSVLWNQSFGFDEALLSCDEDVLSGEKENKENLNQQVNKSEFRMPLQPAPQTTKTIDRQQLAGAKTFHNDARPLNQQSNNINPDRRYQQY</sequence>
<proteinExistence type="predicted"/>
<name>A0A913XI13_EXADI</name>
<protein>
    <submittedName>
        <fullName evidence="2">Uncharacterized protein</fullName>
    </submittedName>
</protein>
<dbReference type="KEGG" id="epa:110243042"/>
<reference evidence="2" key="1">
    <citation type="submission" date="2022-11" db="UniProtKB">
        <authorList>
            <consortium name="EnsemblMetazoa"/>
        </authorList>
    </citation>
    <scope>IDENTIFICATION</scope>
</reference>
<evidence type="ECO:0000313" key="3">
    <source>
        <dbReference type="Proteomes" id="UP000887567"/>
    </source>
</evidence>
<dbReference type="GeneID" id="110243042"/>
<evidence type="ECO:0000313" key="2">
    <source>
        <dbReference type="EnsemblMetazoa" id="XP_020904754.1"/>
    </source>
</evidence>
<feature type="region of interest" description="Disordered" evidence="1">
    <location>
        <begin position="92"/>
        <end position="119"/>
    </location>
</feature>